<dbReference type="GO" id="GO:0008168">
    <property type="term" value="F:methyltransferase activity"/>
    <property type="evidence" value="ECO:0007669"/>
    <property type="project" value="UniProtKB-KW"/>
</dbReference>
<protein>
    <submittedName>
        <fullName evidence="2">Class I SAM-dependent methyltransferase</fullName>
    </submittedName>
</protein>
<dbReference type="CDD" id="cd02440">
    <property type="entry name" value="AdoMet_MTases"/>
    <property type="match status" value="1"/>
</dbReference>
<accession>A0ABY5GKG0</accession>
<dbReference type="GO" id="GO:0032259">
    <property type="term" value="P:methylation"/>
    <property type="evidence" value="ECO:0007669"/>
    <property type="project" value="UniProtKB-KW"/>
</dbReference>
<feature type="domain" description="Methyltransferase" evidence="1">
    <location>
        <begin position="56"/>
        <end position="187"/>
    </location>
</feature>
<organism evidence="2 3">
    <name type="scientific">Photobacterium atrarenae</name>
    <dbReference type="NCBI Taxonomy" id="865757"/>
    <lineage>
        <taxon>Bacteria</taxon>
        <taxon>Pseudomonadati</taxon>
        <taxon>Pseudomonadota</taxon>
        <taxon>Gammaproteobacteria</taxon>
        <taxon>Vibrionales</taxon>
        <taxon>Vibrionaceae</taxon>
        <taxon>Photobacterium</taxon>
    </lineage>
</organism>
<dbReference type="EMBL" id="CP101508">
    <property type="protein sequence ID" value="UTV28813.1"/>
    <property type="molecule type" value="Genomic_DNA"/>
</dbReference>
<keyword evidence="3" id="KW-1185">Reference proteome</keyword>
<dbReference type="SUPFAM" id="SSF53335">
    <property type="entry name" value="S-adenosyl-L-methionine-dependent methyltransferases"/>
    <property type="match status" value="1"/>
</dbReference>
<dbReference type="RefSeq" id="WP_255390133.1">
    <property type="nucleotide sequence ID" value="NZ_CP101508.1"/>
</dbReference>
<dbReference type="PANTHER" id="PTHR43861:SF1">
    <property type="entry name" value="TRANS-ACONITATE 2-METHYLTRANSFERASE"/>
    <property type="match status" value="1"/>
</dbReference>
<name>A0ABY5GKG0_9GAMM</name>
<keyword evidence="2" id="KW-0808">Transferase</keyword>
<evidence type="ECO:0000313" key="3">
    <source>
        <dbReference type="Proteomes" id="UP001057998"/>
    </source>
</evidence>
<dbReference type="Proteomes" id="UP001057998">
    <property type="component" value="Chromosome 1"/>
</dbReference>
<evidence type="ECO:0000313" key="2">
    <source>
        <dbReference type="EMBL" id="UTV28813.1"/>
    </source>
</evidence>
<dbReference type="InterPro" id="IPR029063">
    <property type="entry name" value="SAM-dependent_MTases_sf"/>
</dbReference>
<proteinExistence type="predicted"/>
<reference evidence="2" key="1">
    <citation type="submission" date="2022-07" db="EMBL/GenBank/DDBJ databases">
        <title>Genome sequencing of Photobacterium atrarenae GJH2-4.</title>
        <authorList>
            <person name="Park S.-J."/>
        </authorList>
    </citation>
    <scope>NUCLEOTIDE SEQUENCE</scope>
    <source>
        <strain evidence="2">GJH2-4</strain>
    </source>
</reference>
<evidence type="ECO:0000259" key="1">
    <source>
        <dbReference type="Pfam" id="PF13847"/>
    </source>
</evidence>
<dbReference type="Gene3D" id="3.40.50.150">
    <property type="entry name" value="Vaccinia Virus protein VP39"/>
    <property type="match status" value="1"/>
</dbReference>
<dbReference type="Pfam" id="PF13847">
    <property type="entry name" value="Methyltransf_31"/>
    <property type="match status" value="1"/>
</dbReference>
<dbReference type="InterPro" id="IPR025714">
    <property type="entry name" value="Methyltranfer_dom"/>
</dbReference>
<gene>
    <name evidence="2" type="ORF">NNL38_06110</name>
</gene>
<sequence length="213" mass="23993">MTITLGAGLCRWGSALALLTLTGCSSAMFTKIDYSHLFDRKSWSHTDRVIEDLQIKEGDRVADLGAGDGYFSYFFSEVVGEKGQVLAVDIDEEALVNITDTAKEKGFHNISTIQAAQDDPLLNRSDIDLVFLSNTYHHIENRVGYFNNIKKYLNDGARVAVLDTREGTPWFIIPHGIHAEQIRSEMKEAGYIHIESHDYLPFNNFEIFLLSKS</sequence>
<dbReference type="PANTHER" id="PTHR43861">
    <property type="entry name" value="TRANS-ACONITATE 2-METHYLTRANSFERASE-RELATED"/>
    <property type="match status" value="1"/>
</dbReference>
<keyword evidence="2" id="KW-0489">Methyltransferase</keyword>